<reference evidence="4" key="1">
    <citation type="submission" date="2025-08" db="UniProtKB">
        <authorList>
            <consortium name="RefSeq"/>
        </authorList>
    </citation>
    <scope>IDENTIFICATION</scope>
    <source>
        <tissue evidence="4">Blood</tissue>
    </source>
</reference>
<keyword evidence="3" id="KW-1185">Reference proteome</keyword>
<evidence type="ECO:0000256" key="2">
    <source>
        <dbReference type="SAM" id="MobiDB-lite"/>
    </source>
</evidence>
<sequence length="165" mass="17747">MHCGPATGADPGIAAALGAEHSRSDSARDREPPPGCSRRDPGSRSRESRNPGSRSLGVEEPRQELQDTKPVVISGIGAGEDVVEEDPRSETEQEAAAEGQGHIVTGAPGPRDQEKQQQQAAHAATEGPQPRDRQQRLHRHTFTGLQLKGLESVLQRTQYPDVLAR</sequence>
<dbReference type="RefSeq" id="XP_070460884.1">
    <property type="nucleotide sequence ID" value="XM_070604783.1"/>
</dbReference>
<evidence type="ECO:0000313" key="3">
    <source>
        <dbReference type="Proteomes" id="UP001652662"/>
    </source>
</evidence>
<dbReference type="InterPro" id="IPR050649">
    <property type="entry name" value="Paired_Homeobox_TFs"/>
</dbReference>
<feature type="compositionally biased region" description="Basic and acidic residues" evidence="2">
    <location>
        <begin position="57"/>
        <end position="67"/>
    </location>
</feature>
<dbReference type="GeneID" id="139081043"/>
<protein>
    <submittedName>
        <fullName evidence="4">Rhox homeobox family member 1-like</fullName>
    </submittedName>
</protein>
<dbReference type="PANTHER" id="PTHR24329:SF543">
    <property type="entry name" value="FI01017P-RELATED"/>
    <property type="match status" value="1"/>
</dbReference>
<dbReference type="Proteomes" id="UP001652662">
    <property type="component" value="Chromosome X"/>
</dbReference>
<name>A0ABM4N7G4_EQUPR</name>
<organism evidence="3 4">
    <name type="scientific">Equus przewalskii</name>
    <name type="common">Przewalski's horse</name>
    <name type="synonym">Equus caballus przewalskii</name>
    <dbReference type="NCBI Taxonomy" id="9798"/>
    <lineage>
        <taxon>Eukaryota</taxon>
        <taxon>Metazoa</taxon>
        <taxon>Chordata</taxon>
        <taxon>Craniata</taxon>
        <taxon>Vertebrata</taxon>
        <taxon>Euteleostomi</taxon>
        <taxon>Mammalia</taxon>
        <taxon>Eutheria</taxon>
        <taxon>Laurasiatheria</taxon>
        <taxon>Perissodactyla</taxon>
        <taxon>Equidae</taxon>
        <taxon>Equus</taxon>
    </lineage>
</organism>
<accession>A0ABM4N7G4</accession>
<evidence type="ECO:0000313" key="4">
    <source>
        <dbReference type="RefSeq" id="XP_070460884.1"/>
    </source>
</evidence>
<feature type="compositionally biased region" description="Basic and acidic residues" evidence="2">
    <location>
        <begin position="20"/>
        <end position="49"/>
    </location>
</feature>
<evidence type="ECO:0000256" key="1">
    <source>
        <dbReference type="ARBA" id="ARBA00004123"/>
    </source>
</evidence>
<comment type="subcellular location">
    <subcellularLocation>
        <location evidence="1">Nucleus</location>
    </subcellularLocation>
</comment>
<gene>
    <name evidence="4" type="primary">LOC139081043</name>
</gene>
<proteinExistence type="predicted"/>
<feature type="region of interest" description="Disordered" evidence="2">
    <location>
        <begin position="1"/>
        <end position="136"/>
    </location>
</feature>
<dbReference type="PANTHER" id="PTHR24329">
    <property type="entry name" value="HOMEOBOX PROTEIN ARISTALESS"/>
    <property type="match status" value="1"/>
</dbReference>